<name>A0A2K8MM34_9SPHN</name>
<dbReference type="EMBL" id="CP024924">
    <property type="protein sequence ID" value="ATY34932.1"/>
    <property type="molecule type" value="Genomic_DNA"/>
</dbReference>
<dbReference type="Proteomes" id="UP000229081">
    <property type="component" value="Plasmid unnamed"/>
</dbReference>
<dbReference type="RefSeq" id="WP_100284717.1">
    <property type="nucleotide sequence ID" value="NZ_CP024924.1"/>
</dbReference>
<sequence>MADRVSASIILGGTLSASDFEALCEVISAEGLSVEWDGEPFAPDHLVPGEALNLFAHEVAGGQFDELEAWCVAHDLPFVRWCGSYSGQWGPERVVFTGAGAPKSYAVSEDDVAMIDLETIERLGPIEAVLAHFAAANFTVPPLVVDVSHPEGVEHVG</sequence>
<dbReference type="OrthoDB" id="7193356at2"/>
<evidence type="ECO:0000313" key="1">
    <source>
        <dbReference type="EMBL" id="ATY34932.1"/>
    </source>
</evidence>
<dbReference type="AlphaFoldDB" id="A0A2K8MM34"/>
<evidence type="ECO:0000313" key="2">
    <source>
        <dbReference type="Proteomes" id="UP000229081"/>
    </source>
</evidence>
<keyword evidence="1" id="KW-0614">Plasmid</keyword>
<geneLocation type="plasmid" evidence="1 2">
    <name>unnamed</name>
</geneLocation>
<keyword evidence="2" id="KW-1185">Reference proteome</keyword>
<accession>A0A2K8MM34</accession>
<organism evidence="1 2">
    <name type="scientific">Sphingomonas psychrotolerans</name>
    <dbReference type="NCBI Taxonomy" id="1327635"/>
    <lineage>
        <taxon>Bacteria</taxon>
        <taxon>Pseudomonadati</taxon>
        <taxon>Pseudomonadota</taxon>
        <taxon>Alphaproteobacteria</taxon>
        <taxon>Sphingomonadales</taxon>
        <taxon>Sphingomonadaceae</taxon>
        <taxon>Sphingomonas</taxon>
    </lineage>
</organism>
<dbReference type="KEGG" id="sphc:CVN68_22760"/>
<protein>
    <submittedName>
        <fullName evidence="1">Uncharacterized protein</fullName>
    </submittedName>
</protein>
<gene>
    <name evidence="1" type="ORF">CVN68_22760</name>
</gene>
<reference evidence="1 2" key="1">
    <citation type="submission" date="2017-11" db="EMBL/GenBank/DDBJ databases">
        <title>Complete genome sequence of Sphingomonas sp. Strain Cra20, a psychrotolerant potential plant growth promoting rhizobacteria.</title>
        <authorList>
            <person name="Luo Y."/>
        </authorList>
    </citation>
    <scope>NUCLEOTIDE SEQUENCE [LARGE SCALE GENOMIC DNA]</scope>
    <source>
        <strain evidence="1 2">Cra20</strain>
        <plasmid evidence="1 2">unnamed</plasmid>
    </source>
</reference>
<proteinExistence type="predicted"/>